<protein>
    <submittedName>
        <fullName evidence="2">Uncharacterized protein</fullName>
    </submittedName>
</protein>
<feature type="compositionally biased region" description="Low complexity" evidence="1">
    <location>
        <begin position="353"/>
        <end position="368"/>
    </location>
</feature>
<organism evidence="2 3">
    <name type="scientific">Ceratobasidium theobromae</name>
    <dbReference type="NCBI Taxonomy" id="1582974"/>
    <lineage>
        <taxon>Eukaryota</taxon>
        <taxon>Fungi</taxon>
        <taxon>Dikarya</taxon>
        <taxon>Basidiomycota</taxon>
        <taxon>Agaricomycotina</taxon>
        <taxon>Agaricomycetes</taxon>
        <taxon>Cantharellales</taxon>
        <taxon>Ceratobasidiaceae</taxon>
        <taxon>Ceratobasidium</taxon>
    </lineage>
</organism>
<feature type="region of interest" description="Disordered" evidence="1">
    <location>
        <begin position="291"/>
        <end position="368"/>
    </location>
</feature>
<evidence type="ECO:0000313" key="2">
    <source>
        <dbReference type="EMBL" id="KAB5588157.1"/>
    </source>
</evidence>
<reference evidence="2 3" key="1">
    <citation type="journal article" date="2019" name="Fungal Biol. Biotechnol.">
        <title>Draft genome sequence of fastidious pathogen Ceratobasidium theobromae, which causes vascular-streak dieback in Theobroma cacao.</title>
        <authorList>
            <person name="Ali S.S."/>
            <person name="Asman A."/>
            <person name="Shao J."/>
            <person name="Firmansyah A.P."/>
            <person name="Susilo A.W."/>
            <person name="Rosmana A."/>
            <person name="McMahon P."/>
            <person name="Junaid M."/>
            <person name="Guest D."/>
            <person name="Kheng T.Y."/>
            <person name="Meinhardt L.W."/>
            <person name="Bailey B.A."/>
        </authorList>
    </citation>
    <scope>NUCLEOTIDE SEQUENCE [LARGE SCALE GENOMIC DNA]</scope>
    <source>
        <strain evidence="2 3">CT2</strain>
    </source>
</reference>
<accession>A0A5N5Q9S4</accession>
<proteinExistence type="predicted"/>
<keyword evidence="3" id="KW-1185">Reference proteome</keyword>
<dbReference type="EMBL" id="SSOP01000547">
    <property type="protein sequence ID" value="KAB5588157.1"/>
    <property type="molecule type" value="Genomic_DNA"/>
</dbReference>
<comment type="caution">
    <text evidence="2">The sequence shown here is derived from an EMBL/GenBank/DDBJ whole genome shotgun (WGS) entry which is preliminary data.</text>
</comment>
<gene>
    <name evidence="2" type="ORF">CTheo_8403</name>
</gene>
<feature type="compositionally biased region" description="Polar residues" evidence="1">
    <location>
        <begin position="303"/>
        <end position="313"/>
    </location>
</feature>
<name>A0A5N5Q9S4_9AGAM</name>
<evidence type="ECO:0000256" key="1">
    <source>
        <dbReference type="SAM" id="MobiDB-lite"/>
    </source>
</evidence>
<evidence type="ECO:0000313" key="3">
    <source>
        <dbReference type="Proteomes" id="UP000383932"/>
    </source>
</evidence>
<sequence>MSEKAAEWRDEYHGNKKEYLPWVAKRIREEKLTENLSDKDKQHYADIALTACIEKKKKEGITHSRTAAMKGAQQSLAKIQAELMYIHKQTGIEYALFATRPSLRDTMCPLFYSSDKAMTFLEAHINVSIKDFLQLMDMSVVGGVGGLGVPLLSEREARRKSVRALLNTAFCKTLKDLGHDTSKFKHIEYANYDKIVDKYRVAVRGYPLTSKGHLIQPSDYPGGIKGLAHAEKHLISGAWGFELIVDELYNDWKELCQQATDAGKPAPPPLCIPAPGTEFNMGTGRRDGIENAEVQTRKRKSQSKTTSGSNSLASKKGVSAKVLKKPRLTPKSAEIIESESEGEEGWGSGPDSGEGASSESESQGSLSC</sequence>
<dbReference type="Proteomes" id="UP000383932">
    <property type="component" value="Unassembled WGS sequence"/>
</dbReference>
<dbReference type="AlphaFoldDB" id="A0A5N5Q9S4"/>